<organism evidence="1 2">
    <name type="scientific">Austropuccinia psidii MF-1</name>
    <dbReference type="NCBI Taxonomy" id="1389203"/>
    <lineage>
        <taxon>Eukaryota</taxon>
        <taxon>Fungi</taxon>
        <taxon>Dikarya</taxon>
        <taxon>Basidiomycota</taxon>
        <taxon>Pucciniomycotina</taxon>
        <taxon>Pucciniomycetes</taxon>
        <taxon>Pucciniales</taxon>
        <taxon>Sphaerophragmiaceae</taxon>
        <taxon>Austropuccinia</taxon>
    </lineage>
</organism>
<dbReference type="OrthoDB" id="2505291at2759"/>
<dbReference type="AlphaFoldDB" id="A0A9Q3GJ68"/>
<accession>A0A9Q3GJ68</accession>
<sequence length="180" mass="20632">MVWHNQHNIFIYLPNHQHTIGSPPKALSNTLIPFFGAPQTFIHCGPGGAWTENCQFNPTQKLFFEGVFMTNENETSSSQKANLALMFFTWYLKNLYKIESYRKQYSNLKIPKEYDCNSHSQCQIFPPTTPTSLLTPPLYPTIFSLSSKQKLLQLLSVSDPPIVKIPLLPHQKNGLAFLWD</sequence>
<keyword evidence="2" id="KW-1185">Reference proteome</keyword>
<reference evidence="1" key="1">
    <citation type="submission" date="2021-03" db="EMBL/GenBank/DDBJ databases">
        <title>Draft genome sequence of rust myrtle Austropuccinia psidii MF-1, a brazilian biotype.</title>
        <authorList>
            <person name="Quecine M.C."/>
            <person name="Pachon D.M.R."/>
            <person name="Bonatelli M.L."/>
            <person name="Correr F.H."/>
            <person name="Franceschini L.M."/>
            <person name="Leite T.F."/>
            <person name="Margarido G.R.A."/>
            <person name="Almeida C.A."/>
            <person name="Ferrarezi J.A."/>
            <person name="Labate C.A."/>
        </authorList>
    </citation>
    <scope>NUCLEOTIDE SEQUENCE</scope>
    <source>
        <strain evidence="1">MF-1</strain>
    </source>
</reference>
<protein>
    <submittedName>
        <fullName evidence="1">Uncharacterized protein</fullName>
    </submittedName>
</protein>
<dbReference type="EMBL" id="AVOT02002065">
    <property type="protein sequence ID" value="MBW0469059.1"/>
    <property type="molecule type" value="Genomic_DNA"/>
</dbReference>
<gene>
    <name evidence="1" type="ORF">O181_008774</name>
</gene>
<comment type="caution">
    <text evidence="1">The sequence shown here is derived from an EMBL/GenBank/DDBJ whole genome shotgun (WGS) entry which is preliminary data.</text>
</comment>
<evidence type="ECO:0000313" key="2">
    <source>
        <dbReference type="Proteomes" id="UP000765509"/>
    </source>
</evidence>
<evidence type="ECO:0000313" key="1">
    <source>
        <dbReference type="EMBL" id="MBW0469059.1"/>
    </source>
</evidence>
<name>A0A9Q3GJ68_9BASI</name>
<dbReference type="Proteomes" id="UP000765509">
    <property type="component" value="Unassembled WGS sequence"/>
</dbReference>
<proteinExistence type="predicted"/>